<evidence type="ECO:0000256" key="10">
    <source>
        <dbReference type="ARBA" id="ARBA00047913"/>
    </source>
</evidence>
<dbReference type="NCBIfam" id="NF004014">
    <property type="entry name" value="PRK05477.1-4"/>
    <property type="match status" value="1"/>
</dbReference>
<comment type="similarity">
    <text evidence="1 11">Belongs to the GatB/GatE family. GatB subfamily.</text>
</comment>
<evidence type="ECO:0000259" key="12">
    <source>
        <dbReference type="SMART" id="SM00845"/>
    </source>
</evidence>
<dbReference type="Pfam" id="PF02637">
    <property type="entry name" value="GatB_Yqey"/>
    <property type="match status" value="1"/>
</dbReference>
<dbReference type="InterPro" id="IPR018027">
    <property type="entry name" value="Asn/Gln_amidotransferase"/>
</dbReference>
<protein>
    <recommendedName>
        <fullName evidence="3 11">Aspartyl/glutamyl-tRNA(Asn/Gln) amidotransferase subunit B</fullName>
        <shortName evidence="11">Asp/Glu-ADT subunit B</shortName>
        <ecNumber evidence="11">6.3.5.-</ecNumber>
    </recommendedName>
</protein>
<dbReference type="EMBL" id="QDKQ01000014">
    <property type="protein sequence ID" value="PVM93799.1"/>
    <property type="molecule type" value="Genomic_DNA"/>
</dbReference>
<dbReference type="AlphaFoldDB" id="A0A2T9KD23"/>
<keyword evidence="14" id="KW-1185">Reference proteome</keyword>
<dbReference type="Gene3D" id="1.10.10.410">
    <property type="match status" value="1"/>
</dbReference>
<keyword evidence="13" id="KW-0808">Transferase</keyword>
<feature type="domain" description="Asn/Gln amidotransferase" evidence="12">
    <location>
        <begin position="351"/>
        <end position="496"/>
    </location>
</feature>
<evidence type="ECO:0000256" key="9">
    <source>
        <dbReference type="ARBA" id="ARBA00047380"/>
    </source>
</evidence>
<dbReference type="InterPro" id="IPR003789">
    <property type="entry name" value="Asn/Gln_tRNA_amidoTrase-B-like"/>
</dbReference>
<evidence type="ECO:0000313" key="13">
    <source>
        <dbReference type="EMBL" id="PVM93799.1"/>
    </source>
</evidence>
<evidence type="ECO:0000313" key="14">
    <source>
        <dbReference type="Proteomes" id="UP000245073"/>
    </source>
</evidence>
<comment type="catalytic activity">
    <reaction evidence="9 11">
        <text>L-aspartyl-tRNA(Asn) + L-glutamine + ATP + H2O = L-asparaginyl-tRNA(Asn) + L-glutamate + ADP + phosphate + 2 H(+)</text>
        <dbReference type="Rhea" id="RHEA:14513"/>
        <dbReference type="Rhea" id="RHEA-COMP:9674"/>
        <dbReference type="Rhea" id="RHEA-COMP:9677"/>
        <dbReference type="ChEBI" id="CHEBI:15377"/>
        <dbReference type="ChEBI" id="CHEBI:15378"/>
        <dbReference type="ChEBI" id="CHEBI:29985"/>
        <dbReference type="ChEBI" id="CHEBI:30616"/>
        <dbReference type="ChEBI" id="CHEBI:43474"/>
        <dbReference type="ChEBI" id="CHEBI:58359"/>
        <dbReference type="ChEBI" id="CHEBI:78515"/>
        <dbReference type="ChEBI" id="CHEBI:78516"/>
        <dbReference type="ChEBI" id="CHEBI:456216"/>
    </reaction>
</comment>
<evidence type="ECO:0000256" key="5">
    <source>
        <dbReference type="ARBA" id="ARBA00022741"/>
    </source>
</evidence>
<comment type="caution">
    <text evidence="13">The sequence shown here is derived from an EMBL/GenBank/DDBJ whole genome shotgun (WGS) entry which is preliminary data.</text>
</comment>
<dbReference type="GO" id="GO:0016740">
    <property type="term" value="F:transferase activity"/>
    <property type="evidence" value="ECO:0007669"/>
    <property type="project" value="UniProtKB-KW"/>
</dbReference>
<dbReference type="GO" id="GO:0070681">
    <property type="term" value="P:glutaminyl-tRNAGln biosynthesis via transamidation"/>
    <property type="evidence" value="ECO:0007669"/>
    <property type="project" value="TreeGrafter"/>
</dbReference>
<evidence type="ECO:0000256" key="8">
    <source>
        <dbReference type="ARBA" id="ARBA00024799"/>
    </source>
</evidence>
<keyword evidence="4 11" id="KW-0436">Ligase</keyword>
<dbReference type="InterPro" id="IPR014746">
    <property type="entry name" value="Gln_synth/guanido_kin_cat_dom"/>
</dbReference>
<keyword evidence="7 11" id="KW-0648">Protein biosynthesis</keyword>
<accession>A0A2T9KD23</accession>
<evidence type="ECO:0000256" key="3">
    <source>
        <dbReference type="ARBA" id="ARBA00016923"/>
    </source>
</evidence>
<sequence length="498" mass="54725">MTEAASKTIKGRTGDWEMVLGLEVHAQVASKSKLFSGAAVGFGAGPNEQVSLVDAAMPGMLPVLNRFCVEQAVKTGLGLKAQINLKSRFDRKNYFYPDLPQGYQISQFDQPIVGEGVVSVERDDGTTFDVRIERLHLEQDAGKSLHDQDPNATYVDLNRAGTALMEIVSKPDMRTSEEAAAYVKKLRTILVYLGTCDGDMEKGNLRADVNVSVCRPGDYEKFRETGSFKHLGTRCEIKNVNSYRYIQQAIEYEARRQIEILEEGGSIDQETRLFDPTKGETRSMRSKEEAHDYRYFPDPDLLPLVLDPAWVKSIEETLPELPDAKKQRLQSQYGLSAYDAGVLIIESDRADYFEAAAKGRDAKLVANWVTNELLSKLSSGGHEIANSPLPSSDISQLVELIENGTISSKIAKEVFEHMWAGEGRPAQIVEKRGLVQINDTGAIEAAIDELIGANPDKAAAVKDKPQAIGWFVGQVMKATGGKANPGTVNDLLKAKLGL</sequence>
<dbReference type="NCBIfam" id="NF004015">
    <property type="entry name" value="PRK05477.1-5"/>
    <property type="match status" value="1"/>
</dbReference>
<evidence type="ECO:0000256" key="4">
    <source>
        <dbReference type="ARBA" id="ARBA00022598"/>
    </source>
</evidence>
<gene>
    <name evidence="11 13" type="primary">gatB</name>
    <name evidence="13" type="ORF">DDF67_02490</name>
</gene>
<dbReference type="PANTHER" id="PTHR11659:SF0">
    <property type="entry name" value="GLUTAMYL-TRNA(GLN) AMIDOTRANSFERASE SUBUNIT B, MITOCHONDRIAL"/>
    <property type="match status" value="1"/>
</dbReference>
<dbReference type="HAMAP" id="MF_00121">
    <property type="entry name" value="GatB"/>
    <property type="match status" value="1"/>
</dbReference>
<dbReference type="SMART" id="SM00845">
    <property type="entry name" value="GatB_Yqey"/>
    <property type="match status" value="1"/>
</dbReference>
<dbReference type="NCBIfam" id="TIGR00133">
    <property type="entry name" value="gatB"/>
    <property type="match status" value="1"/>
</dbReference>
<organism evidence="13 14">
    <name type="scientific">Caulobacter endophyticus</name>
    <dbReference type="NCBI Taxonomy" id="2172652"/>
    <lineage>
        <taxon>Bacteria</taxon>
        <taxon>Pseudomonadati</taxon>
        <taxon>Pseudomonadota</taxon>
        <taxon>Alphaproteobacteria</taxon>
        <taxon>Caulobacterales</taxon>
        <taxon>Caulobacteraceae</taxon>
        <taxon>Caulobacter</taxon>
    </lineage>
</organism>
<dbReference type="PROSITE" id="PS01234">
    <property type="entry name" value="GATB"/>
    <property type="match status" value="1"/>
</dbReference>
<comment type="function">
    <text evidence="8 11">Allows the formation of correctly charged Asn-tRNA(Asn) or Gln-tRNA(Gln) through the transamidation of misacylated Asp-tRNA(Asn) or Glu-tRNA(Gln) in organisms which lack either or both of asparaginyl-tRNA or glutaminyl-tRNA synthetases. The reaction takes place in the presence of glutamine and ATP through an activated phospho-Asp-tRNA(Asn) or phospho-Glu-tRNA(Gln).</text>
</comment>
<comment type="subunit">
    <text evidence="2 11">Heterotrimer of A, B and C subunits.</text>
</comment>
<keyword evidence="5 11" id="KW-0547">Nucleotide-binding</keyword>
<dbReference type="SUPFAM" id="SSF89095">
    <property type="entry name" value="GatB/YqeY motif"/>
    <property type="match status" value="1"/>
</dbReference>
<dbReference type="InterPro" id="IPR017958">
    <property type="entry name" value="Gln-tRNA_amidoTrfase_suB_CS"/>
</dbReference>
<keyword evidence="6 11" id="KW-0067">ATP-binding</keyword>
<dbReference type="SUPFAM" id="SSF55931">
    <property type="entry name" value="Glutamine synthetase/guanido kinase"/>
    <property type="match status" value="1"/>
</dbReference>
<dbReference type="InterPro" id="IPR017959">
    <property type="entry name" value="Asn/Gln-tRNA_amidoTrfase_suB/E"/>
</dbReference>
<dbReference type="GO" id="GO:0050566">
    <property type="term" value="F:asparaginyl-tRNA synthase (glutamine-hydrolyzing) activity"/>
    <property type="evidence" value="ECO:0007669"/>
    <property type="project" value="RHEA"/>
</dbReference>
<dbReference type="InterPro" id="IPR023168">
    <property type="entry name" value="GatB_Yqey_C_2"/>
</dbReference>
<evidence type="ECO:0000256" key="6">
    <source>
        <dbReference type="ARBA" id="ARBA00022840"/>
    </source>
</evidence>
<dbReference type="GO" id="GO:0006412">
    <property type="term" value="P:translation"/>
    <property type="evidence" value="ECO:0007669"/>
    <property type="project" value="UniProtKB-UniRule"/>
</dbReference>
<dbReference type="Pfam" id="PF02934">
    <property type="entry name" value="GatB_N"/>
    <property type="match status" value="1"/>
</dbReference>
<proteinExistence type="inferred from homology"/>
<dbReference type="InterPro" id="IPR004413">
    <property type="entry name" value="GatB"/>
</dbReference>
<dbReference type="InterPro" id="IPR042114">
    <property type="entry name" value="GatB_C_1"/>
</dbReference>
<dbReference type="GO" id="GO:0050567">
    <property type="term" value="F:glutaminyl-tRNA synthase (glutamine-hydrolyzing) activity"/>
    <property type="evidence" value="ECO:0007669"/>
    <property type="project" value="UniProtKB-UniRule"/>
</dbReference>
<reference evidence="13 14" key="1">
    <citation type="submission" date="2018-04" db="EMBL/GenBank/DDBJ databases">
        <title>The genome sequence of Caulobacter sp. 744.</title>
        <authorList>
            <person name="Gao J."/>
            <person name="Sun J."/>
        </authorList>
    </citation>
    <scope>NUCLEOTIDE SEQUENCE [LARGE SCALE GENOMIC DNA]</scope>
    <source>
        <strain evidence="13 14">774</strain>
    </source>
</reference>
<dbReference type="RefSeq" id="WP_109099382.1">
    <property type="nucleotide sequence ID" value="NZ_QDKQ01000014.1"/>
</dbReference>
<dbReference type="NCBIfam" id="NF004012">
    <property type="entry name" value="PRK05477.1-2"/>
    <property type="match status" value="1"/>
</dbReference>
<dbReference type="EC" id="6.3.5.-" evidence="11"/>
<name>A0A2T9KD23_9CAUL</name>
<dbReference type="PANTHER" id="PTHR11659">
    <property type="entry name" value="GLUTAMYL-TRNA GLN AMIDOTRANSFERASE SUBUNIT B MITOCHONDRIAL AND PROKARYOTIC PET112-RELATED"/>
    <property type="match status" value="1"/>
</dbReference>
<dbReference type="Proteomes" id="UP000245073">
    <property type="component" value="Unassembled WGS sequence"/>
</dbReference>
<evidence type="ECO:0000256" key="1">
    <source>
        <dbReference type="ARBA" id="ARBA00005306"/>
    </source>
</evidence>
<comment type="catalytic activity">
    <reaction evidence="10 11">
        <text>L-glutamyl-tRNA(Gln) + L-glutamine + ATP + H2O = L-glutaminyl-tRNA(Gln) + L-glutamate + ADP + phosphate + H(+)</text>
        <dbReference type="Rhea" id="RHEA:17521"/>
        <dbReference type="Rhea" id="RHEA-COMP:9681"/>
        <dbReference type="Rhea" id="RHEA-COMP:9684"/>
        <dbReference type="ChEBI" id="CHEBI:15377"/>
        <dbReference type="ChEBI" id="CHEBI:15378"/>
        <dbReference type="ChEBI" id="CHEBI:29985"/>
        <dbReference type="ChEBI" id="CHEBI:30616"/>
        <dbReference type="ChEBI" id="CHEBI:43474"/>
        <dbReference type="ChEBI" id="CHEBI:58359"/>
        <dbReference type="ChEBI" id="CHEBI:78520"/>
        <dbReference type="ChEBI" id="CHEBI:78521"/>
        <dbReference type="ChEBI" id="CHEBI:456216"/>
    </reaction>
</comment>
<dbReference type="InterPro" id="IPR006075">
    <property type="entry name" value="Asn/Gln-tRNA_Trfase_suB/E_cat"/>
</dbReference>
<evidence type="ECO:0000256" key="7">
    <source>
        <dbReference type="ARBA" id="ARBA00022917"/>
    </source>
</evidence>
<evidence type="ECO:0000256" key="2">
    <source>
        <dbReference type="ARBA" id="ARBA00011123"/>
    </source>
</evidence>
<dbReference type="GO" id="GO:0005524">
    <property type="term" value="F:ATP binding"/>
    <property type="evidence" value="ECO:0007669"/>
    <property type="project" value="UniProtKB-KW"/>
</dbReference>
<dbReference type="OrthoDB" id="9804078at2"/>
<evidence type="ECO:0000256" key="11">
    <source>
        <dbReference type="HAMAP-Rule" id="MF_00121"/>
    </source>
</evidence>
<dbReference type="FunFam" id="1.10.10.410:FF:000001">
    <property type="entry name" value="Aspartyl/glutamyl-tRNA(Asn/Gln) amidotransferase subunit B"/>
    <property type="match status" value="1"/>
</dbReference>
<dbReference type="Gene3D" id="1.10.150.380">
    <property type="entry name" value="GatB domain, N-terminal subdomain"/>
    <property type="match status" value="1"/>
</dbReference>